<comment type="catalytic activity">
    <reaction evidence="8 9">
        <text>4-imidazolone-5-propanoate = trans-urocanate + H2O</text>
        <dbReference type="Rhea" id="RHEA:13101"/>
        <dbReference type="ChEBI" id="CHEBI:15377"/>
        <dbReference type="ChEBI" id="CHEBI:17771"/>
        <dbReference type="ChEBI" id="CHEBI:77893"/>
        <dbReference type="EC" id="4.2.1.49"/>
    </reaction>
</comment>
<comment type="function">
    <text evidence="9">Catalyzes the conversion of urocanate to 4-imidazolone-5-propionate.</text>
</comment>
<dbReference type="GO" id="GO:0016153">
    <property type="term" value="F:urocanate hydratase activity"/>
    <property type="evidence" value="ECO:0007669"/>
    <property type="project" value="UniProtKB-EC"/>
</dbReference>
<comment type="caution">
    <text evidence="9">Lacks conserved residue(s) required for the propagation of feature annotation.</text>
</comment>
<evidence type="ECO:0000256" key="5">
    <source>
        <dbReference type="ARBA" id="ARBA00023027"/>
    </source>
</evidence>
<feature type="binding site" evidence="9">
    <location>
        <position position="192"/>
    </location>
    <ligand>
        <name>NAD(+)</name>
        <dbReference type="ChEBI" id="CHEBI:57540"/>
    </ligand>
</feature>
<organism evidence="13 14">
    <name type="scientific">Aquipuribacter nitratireducens</name>
    <dbReference type="NCBI Taxonomy" id="650104"/>
    <lineage>
        <taxon>Bacteria</taxon>
        <taxon>Bacillati</taxon>
        <taxon>Actinomycetota</taxon>
        <taxon>Actinomycetes</taxon>
        <taxon>Micrococcales</taxon>
        <taxon>Intrasporangiaceae</taxon>
        <taxon>Aquipuribacter</taxon>
    </lineage>
</organism>
<evidence type="ECO:0000256" key="9">
    <source>
        <dbReference type="HAMAP-Rule" id="MF_00577"/>
    </source>
</evidence>
<protein>
    <recommendedName>
        <fullName evidence="3 9">Urocanate hydratase</fullName>
        <shortName evidence="9">Urocanase</shortName>
        <ecNumber evidence="3 9">4.2.1.49</ecNumber>
    </recommendedName>
    <alternativeName>
        <fullName evidence="7 9">Imidazolonepropionate hydrolase</fullName>
    </alternativeName>
</protein>
<dbReference type="PIRSF" id="PIRSF001423">
    <property type="entry name" value="Urocanate_hydrat"/>
    <property type="match status" value="1"/>
</dbReference>
<dbReference type="InterPro" id="IPR035401">
    <property type="entry name" value="Urocanase_C"/>
</dbReference>
<feature type="binding site" evidence="9">
    <location>
        <position position="487"/>
    </location>
    <ligand>
        <name>NAD(+)</name>
        <dbReference type="ChEBI" id="CHEBI:57540"/>
    </ligand>
</feature>
<feature type="domain" description="Urocanase N-terminal" evidence="11">
    <location>
        <begin position="7"/>
        <end position="133"/>
    </location>
</feature>
<dbReference type="HAMAP" id="MF_00577">
    <property type="entry name" value="HutU"/>
    <property type="match status" value="1"/>
</dbReference>
<feature type="binding site" evidence="9">
    <location>
        <begin position="172"/>
        <end position="174"/>
    </location>
    <ligand>
        <name>NAD(+)</name>
        <dbReference type="ChEBI" id="CHEBI:57540"/>
    </ligand>
</feature>
<dbReference type="SUPFAM" id="SSF111326">
    <property type="entry name" value="Urocanase"/>
    <property type="match status" value="1"/>
</dbReference>
<dbReference type="PANTHER" id="PTHR12216:SF4">
    <property type="entry name" value="UROCANATE HYDRATASE"/>
    <property type="match status" value="1"/>
</dbReference>
<evidence type="ECO:0000256" key="2">
    <source>
        <dbReference type="ARBA" id="ARBA00007578"/>
    </source>
</evidence>
<reference evidence="14" key="1">
    <citation type="journal article" date="2019" name="Int. J. Syst. Evol. Microbiol.">
        <title>The Global Catalogue of Microorganisms (GCM) 10K type strain sequencing project: providing services to taxonomists for standard genome sequencing and annotation.</title>
        <authorList>
            <consortium name="The Broad Institute Genomics Platform"/>
            <consortium name="The Broad Institute Genome Sequencing Center for Infectious Disease"/>
            <person name="Wu L."/>
            <person name="Ma J."/>
        </authorList>
    </citation>
    <scope>NUCLEOTIDE SEQUENCE [LARGE SCALE GENOMIC DNA]</scope>
    <source>
        <strain evidence="14">CCUG 43114</strain>
    </source>
</reference>
<dbReference type="NCBIfam" id="NF003820">
    <property type="entry name" value="PRK05414.1"/>
    <property type="match status" value="1"/>
</dbReference>
<comment type="cofactor">
    <cofactor evidence="9">
        <name>NAD(+)</name>
        <dbReference type="ChEBI" id="CHEBI:57540"/>
    </cofactor>
    <text evidence="9">Binds 1 NAD(+) per subunit.</text>
</comment>
<dbReference type="PANTHER" id="PTHR12216">
    <property type="entry name" value="UROCANATE HYDRATASE"/>
    <property type="match status" value="1"/>
</dbReference>
<dbReference type="InterPro" id="IPR055351">
    <property type="entry name" value="Urocanase"/>
</dbReference>
<dbReference type="Pfam" id="PF01175">
    <property type="entry name" value="Urocanase"/>
    <property type="match status" value="1"/>
</dbReference>
<feature type="binding site" evidence="9">
    <location>
        <position position="197"/>
    </location>
    <ligand>
        <name>NAD(+)</name>
        <dbReference type="ChEBI" id="CHEBI:57540"/>
    </ligand>
</feature>
<keyword evidence="6 9" id="KW-0456">Lyase</keyword>
<feature type="domain" description="Urocanase Rossmann-like" evidence="10">
    <location>
        <begin position="136"/>
        <end position="343"/>
    </location>
</feature>
<dbReference type="Pfam" id="PF17391">
    <property type="entry name" value="Urocanase_N"/>
    <property type="match status" value="1"/>
</dbReference>
<comment type="similarity">
    <text evidence="2 9">Belongs to the urocanase family.</text>
</comment>
<dbReference type="InterPro" id="IPR023636">
    <property type="entry name" value="Urocanase_CS"/>
</dbReference>
<feature type="binding site" evidence="9">
    <location>
        <begin position="48"/>
        <end position="49"/>
    </location>
    <ligand>
        <name>NAD(+)</name>
        <dbReference type="ChEBI" id="CHEBI:57540"/>
    </ligand>
</feature>
<evidence type="ECO:0000256" key="7">
    <source>
        <dbReference type="ARBA" id="ARBA00031640"/>
    </source>
</evidence>
<keyword evidence="14" id="KW-1185">Reference proteome</keyword>
<dbReference type="RefSeq" id="WP_340269129.1">
    <property type="nucleotide sequence ID" value="NZ_JBBEOG010000003.1"/>
</dbReference>
<feature type="domain" description="Urocanase C-terminal" evidence="12">
    <location>
        <begin position="346"/>
        <end position="539"/>
    </location>
</feature>
<gene>
    <name evidence="9" type="primary">hutU</name>
    <name evidence="13" type="ORF">ACFPJ6_03780</name>
</gene>
<feature type="binding site" evidence="9">
    <location>
        <position position="317"/>
    </location>
    <ligand>
        <name>NAD(+)</name>
        <dbReference type="ChEBI" id="CHEBI:57540"/>
    </ligand>
</feature>
<dbReference type="EC" id="4.2.1.49" evidence="3 9"/>
<dbReference type="PROSITE" id="PS01233">
    <property type="entry name" value="UROCANASE"/>
    <property type="match status" value="1"/>
</dbReference>
<proteinExistence type="inferred from homology"/>
<dbReference type="EMBL" id="JBHSLD010000004">
    <property type="protein sequence ID" value="MFC5379907.1"/>
    <property type="molecule type" value="Genomic_DNA"/>
</dbReference>
<dbReference type="Gene3D" id="3.40.1770.10">
    <property type="entry name" value="Urocanase superfamily"/>
    <property type="match status" value="1"/>
</dbReference>
<evidence type="ECO:0000256" key="1">
    <source>
        <dbReference type="ARBA" id="ARBA00004794"/>
    </source>
</evidence>
<evidence type="ECO:0000259" key="12">
    <source>
        <dbReference type="Pfam" id="PF17392"/>
    </source>
</evidence>
<accession>A0ABW0GJN8</accession>
<keyword evidence="5 9" id="KW-0520">NAD</keyword>
<sequence length="552" mass="58898">MTGPRPVRAPRGSTLTARSWQTEAPLRMLMNNLDPEVAERPDDLVVYGGTGRAARSWAAYDAIVRTLTTLEADETLLVQSGSPVGVVRTHEWAPRVLIANSNLVPDWATWPEFRRLEQLGLTMYGQMTAGSWVYIGTQGIVQGTFETFAAVADQRFGGSLAGTLTVTGGCGGMGGAQPLAVTLNGGVCLVVDVDPARLHRRVQHRYLDEVAADLDAAVARCLAARAERRALSVGLVGNCADVLPQLLRRGVDVDVVTDQTSAHDPLSYLPSGVALEDWHDYAAAKPEEFTDRARESMARHVEAMVAFQDAGAEVFDYGNSIRSEARLGGCERAFEVAGFVPRYIRPLFCQGKGPFRWAALSGDPADVAATDRAVAELFPDDERLHRWLEAASERIAFQGLPARICWLGLGERAAAGERFNAMVASGELTAPLAIGRDHLDCGSVASPYRETEGMADGSDAVADWPLLNALVNASSGATWVSLHHGGGVGIGRSLHAGQVSVADGTPLAAQKLQRVLTNDPLMGVVRHVDAGYPEADATAAAHGVRVPLREGV</sequence>
<evidence type="ECO:0000256" key="6">
    <source>
        <dbReference type="ARBA" id="ARBA00023239"/>
    </source>
</evidence>
<dbReference type="Proteomes" id="UP001596122">
    <property type="component" value="Unassembled WGS sequence"/>
</dbReference>
<evidence type="ECO:0000259" key="10">
    <source>
        <dbReference type="Pfam" id="PF01175"/>
    </source>
</evidence>
<dbReference type="NCBIfam" id="TIGR01228">
    <property type="entry name" value="hutU"/>
    <property type="match status" value="1"/>
</dbReference>
<comment type="pathway">
    <text evidence="1 9">Amino-acid degradation; L-histidine degradation into L-glutamate; N-formimidoyl-L-glutamate from L-histidine: step 2/3.</text>
</comment>
<keyword evidence="9" id="KW-0963">Cytoplasm</keyword>
<keyword evidence="4 9" id="KW-0369">Histidine metabolism</keyword>
<dbReference type="Pfam" id="PF17392">
    <property type="entry name" value="Urocanase_C"/>
    <property type="match status" value="1"/>
</dbReference>
<feature type="active site" evidence="9">
    <location>
        <position position="405"/>
    </location>
</feature>
<feature type="binding site" evidence="9">
    <location>
        <begin position="268"/>
        <end position="269"/>
    </location>
    <ligand>
        <name>NAD(+)</name>
        <dbReference type="ChEBI" id="CHEBI:57540"/>
    </ligand>
</feature>
<dbReference type="InterPro" id="IPR035085">
    <property type="entry name" value="Urocanase_Rossmann-like"/>
</dbReference>
<name>A0ABW0GJN8_9MICO</name>
<dbReference type="InterPro" id="IPR038364">
    <property type="entry name" value="Urocanase_central_sf"/>
</dbReference>
<evidence type="ECO:0000313" key="14">
    <source>
        <dbReference type="Proteomes" id="UP001596122"/>
    </source>
</evidence>
<evidence type="ECO:0000259" key="11">
    <source>
        <dbReference type="Pfam" id="PF17391"/>
    </source>
</evidence>
<dbReference type="InterPro" id="IPR036190">
    <property type="entry name" value="Urocanase_sf"/>
</dbReference>
<evidence type="ECO:0000256" key="4">
    <source>
        <dbReference type="ARBA" id="ARBA00022808"/>
    </source>
</evidence>
<evidence type="ECO:0000313" key="13">
    <source>
        <dbReference type="EMBL" id="MFC5379907.1"/>
    </source>
</evidence>
<evidence type="ECO:0000256" key="3">
    <source>
        <dbReference type="ARBA" id="ARBA00011992"/>
    </source>
</evidence>
<feature type="binding site" evidence="9">
    <location>
        <position position="126"/>
    </location>
    <ligand>
        <name>NAD(+)</name>
        <dbReference type="ChEBI" id="CHEBI:57540"/>
    </ligand>
</feature>
<dbReference type="InterPro" id="IPR023637">
    <property type="entry name" value="Urocanase-like"/>
</dbReference>
<feature type="binding site" evidence="9">
    <location>
        <begin position="259"/>
        <end position="263"/>
    </location>
    <ligand>
        <name>NAD(+)</name>
        <dbReference type="ChEBI" id="CHEBI:57540"/>
    </ligand>
</feature>
<dbReference type="InterPro" id="IPR035400">
    <property type="entry name" value="Urocanase_N"/>
</dbReference>
<evidence type="ECO:0000256" key="8">
    <source>
        <dbReference type="ARBA" id="ARBA00047623"/>
    </source>
</evidence>
<comment type="caution">
    <text evidence="13">The sequence shown here is derived from an EMBL/GenBank/DDBJ whole genome shotgun (WGS) entry which is preliminary data.</text>
</comment>
<comment type="subcellular location">
    <subcellularLocation>
        <location evidence="9">Cytoplasm</location>
    </subcellularLocation>
</comment>
<dbReference type="Gene3D" id="3.40.50.10730">
    <property type="entry name" value="Urocanase like domains"/>
    <property type="match status" value="1"/>
</dbReference>